<keyword evidence="1 4" id="KW-0436">Ligase</keyword>
<dbReference type="Gene3D" id="2.30.30.100">
    <property type="match status" value="1"/>
</dbReference>
<keyword evidence="2" id="KW-1133">Transmembrane helix</keyword>
<dbReference type="GO" id="GO:0004077">
    <property type="term" value="F:biotin--[biotin carboxyl-carrier protein] ligase activity"/>
    <property type="evidence" value="ECO:0007669"/>
    <property type="project" value="UniProtKB-EC"/>
</dbReference>
<evidence type="ECO:0000256" key="1">
    <source>
        <dbReference type="ARBA" id="ARBA00022598"/>
    </source>
</evidence>
<dbReference type="GO" id="GO:0005737">
    <property type="term" value="C:cytoplasm"/>
    <property type="evidence" value="ECO:0007669"/>
    <property type="project" value="TreeGrafter"/>
</dbReference>
<evidence type="ECO:0000313" key="4">
    <source>
        <dbReference type="EMBL" id="EFS98171.1"/>
    </source>
</evidence>
<proteinExistence type="predicted"/>
<accession>E4MQ42</accession>
<keyword evidence="2" id="KW-0812">Transmembrane</keyword>
<dbReference type="Proteomes" id="UP000005391">
    <property type="component" value="Unassembled WGS sequence"/>
</dbReference>
<feature type="domain" description="BPL/LPL catalytic" evidence="3">
    <location>
        <begin position="16"/>
        <end position="205"/>
    </location>
</feature>
<dbReference type="InterPro" id="IPR045864">
    <property type="entry name" value="aa-tRNA-synth_II/BPL/LPL"/>
</dbReference>
<feature type="transmembrane region" description="Helical" evidence="2">
    <location>
        <begin position="12"/>
        <end position="33"/>
    </location>
</feature>
<dbReference type="EC" id="6.3.4.15" evidence="4"/>
<dbReference type="PANTHER" id="PTHR12835">
    <property type="entry name" value="BIOTIN PROTEIN LIGASE"/>
    <property type="match status" value="1"/>
</dbReference>
<evidence type="ECO:0000313" key="5">
    <source>
        <dbReference type="Proteomes" id="UP000005391"/>
    </source>
</evidence>
<comment type="caution">
    <text evidence="4">The sequence shown here is derived from an EMBL/GenBank/DDBJ whole genome shotgun (WGS) entry which is preliminary data.</text>
</comment>
<keyword evidence="2" id="KW-0472">Membrane</keyword>
<gene>
    <name evidence="4" type="ORF">HMPREF1977_0502</name>
</gene>
<dbReference type="HOGENOM" id="CLU_051096_3_1_10"/>
<protein>
    <submittedName>
        <fullName evidence="4">Biotin--[acetyl-CoA-carboxylase] ligase</fullName>
        <ecNumber evidence="4">6.3.4.15</ecNumber>
    </submittedName>
</protein>
<dbReference type="InterPro" id="IPR004408">
    <property type="entry name" value="Biotin_CoA_COase_ligase"/>
</dbReference>
<organism evidence="4 5">
    <name type="scientific">Capnocytophaga ochracea F0287</name>
    <dbReference type="NCBI Taxonomy" id="873517"/>
    <lineage>
        <taxon>Bacteria</taxon>
        <taxon>Pseudomonadati</taxon>
        <taxon>Bacteroidota</taxon>
        <taxon>Flavobacteriia</taxon>
        <taxon>Flavobacteriales</taxon>
        <taxon>Flavobacteriaceae</taxon>
        <taxon>Capnocytophaga</taxon>
    </lineage>
</organism>
<evidence type="ECO:0000259" key="3">
    <source>
        <dbReference type="PROSITE" id="PS51733"/>
    </source>
</evidence>
<dbReference type="eggNOG" id="COG0340">
    <property type="taxonomic scope" value="Bacteria"/>
</dbReference>
<dbReference type="InterPro" id="IPR004143">
    <property type="entry name" value="BPL_LPL_catalytic"/>
</dbReference>
<dbReference type="Gene3D" id="3.30.930.10">
    <property type="entry name" value="Bira Bifunctional Protein, Domain 2"/>
    <property type="match status" value="1"/>
</dbReference>
<dbReference type="Pfam" id="PF03099">
    <property type="entry name" value="BPL_LplA_LipB"/>
    <property type="match status" value="1"/>
</dbReference>
<reference evidence="4 5" key="1">
    <citation type="submission" date="2010-10" db="EMBL/GenBank/DDBJ databases">
        <authorList>
            <person name="Muzny D."/>
            <person name="Qin X."/>
            <person name="Deng J."/>
            <person name="Jiang H."/>
            <person name="Liu Y."/>
            <person name="Qu J."/>
            <person name="Song X.-Z."/>
            <person name="Zhang L."/>
            <person name="Thornton R."/>
            <person name="Coyle M."/>
            <person name="Francisco L."/>
            <person name="Jackson L."/>
            <person name="Javaid M."/>
            <person name="Korchina V."/>
            <person name="Kovar C."/>
            <person name="Mata R."/>
            <person name="Mathew T."/>
            <person name="Ngo R."/>
            <person name="Nguyen L."/>
            <person name="Nguyen N."/>
            <person name="Okwuonu G."/>
            <person name="Ongeri F."/>
            <person name="Pham C."/>
            <person name="Simmons D."/>
            <person name="Wilczek-Boney K."/>
            <person name="Hale W."/>
            <person name="Jakkamsetti A."/>
            <person name="Pham P."/>
            <person name="Ruth R."/>
            <person name="San Lucas F."/>
            <person name="Warren J."/>
            <person name="Zhang J."/>
            <person name="Zhao Z."/>
            <person name="Zhou C."/>
            <person name="Zhu D."/>
            <person name="Lee S."/>
            <person name="Bess C."/>
            <person name="Blankenburg K."/>
            <person name="Forbes L."/>
            <person name="Fu Q."/>
            <person name="Gubbala S."/>
            <person name="Hirani K."/>
            <person name="Jayaseelan J.C."/>
            <person name="Lara F."/>
            <person name="Munidasa M."/>
            <person name="Palculict T."/>
            <person name="Patil S."/>
            <person name="Pu L.-L."/>
            <person name="Saada N."/>
            <person name="Tang L."/>
            <person name="Weissenberger G."/>
            <person name="Zhu Y."/>
            <person name="Hemphill L."/>
            <person name="Shang Y."/>
            <person name="Youmans B."/>
            <person name="Ayvaz T."/>
            <person name="Ross M."/>
            <person name="Santibanez J."/>
            <person name="Aqrawi P."/>
            <person name="Gross S."/>
            <person name="Joshi V."/>
            <person name="Fowler G."/>
            <person name="Nazareth L."/>
            <person name="Reid J."/>
            <person name="Worley K."/>
            <person name="Petrosino J."/>
            <person name="Highlander S."/>
            <person name="Gibbs R."/>
        </authorList>
    </citation>
    <scope>NUCLEOTIDE SEQUENCE [LARGE SCALE GENOMIC DNA]</scope>
    <source>
        <strain evidence="4 5">F0287</strain>
    </source>
</reference>
<sequence>MPYFDFAGANVLHFFILPNFYNYFLLFMNIITLKSIDSTNQYLKNLIHIQDSLPNFLVVWTPQQTAGVGQYGTKWTSEPYQNLTFSVLFLPEHLDLKDAFLLNMLVSIAIMKVLEKLNIPNINIKWPNDILSQRYKIGGILIENTIQKTKIEKCVIGIGLNLNQTNFDGLPKASSLKNLTGKDFEIEQVMKLILSELESNLSTLPQQSFESIYTIYQKYLFQLNRVSVFRSCQEKNFSGIIRGVETSGKLIVETEQEAIKTFSLKEITLLY</sequence>
<dbReference type="PANTHER" id="PTHR12835:SF5">
    <property type="entry name" value="BIOTIN--PROTEIN LIGASE"/>
    <property type="match status" value="1"/>
</dbReference>
<dbReference type="CDD" id="cd16442">
    <property type="entry name" value="BPL"/>
    <property type="match status" value="1"/>
</dbReference>
<name>E4MQ42_CAPOC</name>
<dbReference type="SUPFAM" id="SSF55681">
    <property type="entry name" value="Class II aaRS and biotin synthetases"/>
    <property type="match status" value="1"/>
</dbReference>
<evidence type="ECO:0000256" key="2">
    <source>
        <dbReference type="SAM" id="Phobius"/>
    </source>
</evidence>
<dbReference type="PROSITE" id="PS51733">
    <property type="entry name" value="BPL_LPL_CATALYTIC"/>
    <property type="match status" value="1"/>
</dbReference>
<dbReference type="EMBL" id="AEOH01000012">
    <property type="protein sequence ID" value="EFS98171.1"/>
    <property type="molecule type" value="Genomic_DNA"/>
</dbReference>
<dbReference type="NCBIfam" id="TIGR00121">
    <property type="entry name" value="birA_ligase"/>
    <property type="match status" value="1"/>
</dbReference>
<dbReference type="AlphaFoldDB" id="E4MQ42"/>